<dbReference type="Pfam" id="PF00001">
    <property type="entry name" value="7tm_1"/>
    <property type="match status" value="1"/>
</dbReference>
<organism evidence="12 13">
    <name type="scientific">Strigops habroptila</name>
    <name type="common">Kakapo</name>
    <dbReference type="NCBI Taxonomy" id="2489341"/>
    <lineage>
        <taxon>Eukaryota</taxon>
        <taxon>Metazoa</taxon>
        <taxon>Chordata</taxon>
        <taxon>Craniata</taxon>
        <taxon>Vertebrata</taxon>
        <taxon>Euteleostomi</taxon>
        <taxon>Archelosauria</taxon>
        <taxon>Archosauria</taxon>
        <taxon>Dinosauria</taxon>
        <taxon>Saurischia</taxon>
        <taxon>Theropoda</taxon>
        <taxon>Coelurosauria</taxon>
        <taxon>Aves</taxon>
        <taxon>Neognathae</taxon>
        <taxon>Neoaves</taxon>
        <taxon>Telluraves</taxon>
        <taxon>Australaves</taxon>
        <taxon>Psittaciformes</taxon>
        <taxon>Psittacidae</taxon>
        <taxon>Strigops</taxon>
    </lineage>
</organism>
<dbReference type="InParanoid" id="A0A672V3Q2"/>
<keyword evidence="13" id="KW-1185">Reference proteome</keyword>
<feature type="transmembrane region" description="Helical" evidence="10">
    <location>
        <begin position="57"/>
        <end position="77"/>
    </location>
</feature>
<dbReference type="GeneTree" id="ENSGT01030000234639"/>
<dbReference type="InterPro" id="IPR000276">
    <property type="entry name" value="GPCR_Rhodpsn"/>
</dbReference>
<evidence type="ECO:0000256" key="2">
    <source>
        <dbReference type="ARBA" id="ARBA00022692"/>
    </source>
</evidence>
<dbReference type="PROSITE" id="PS00237">
    <property type="entry name" value="G_PROTEIN_RECEP_F1_1"/>
    <property type="match status" value="1"/>
</dbReference>
<sequence>MELWTTTVLPTPTLPPADALWWDTELLVACAVLGLPANAFTLWLTGWRLRCRGLATFIFSLAASDFLFLTNSLLQIWSVANDYQWLLDTHWCRLHQFLYALGYYSSLFLLAAISLDRCLLVAVPLWYRCRRPARLPAALCAGAWLVAGGCSAPEAALSVTEEALPGVTVCRSERGHWEVPLRWLEVLVEGLLPFAVVVLCHGAALVLARCGRGRPTTRFQCIVVATLSAYVVLHLPFQAAQLLVVLVPGTSGHLLYPLGIAFNLSSCLNPCLYLLLGSRACHRAARILRALVPAASPAATNVPPSTGTPESPAATAVPLATVTAVAPATDITVSPAVPPAASPVPSTTSTAVSPTATAVTPAATAVPLATVTTMAPIATVPLATGTAVPPAVTAVPLATVTTMALATGTAVSPTVPPTASAMPPATVTPLPHTASTLVPLAFTSVSPSTVPPTVTPVPPAAITPVPPAAIIPVPPTTLTPVPLVTATPDPTTAISHVPPNITPVSPTVTPVPPPITPPSAAP</sequence>
<dbReference type="Gene3D" id="1.20.1070.10">
    <property type="entry name" value="Rhodopsin 7-helix transmembrane proteins"/>
    <property type="match status" value="1"/>
</dbReference>
<protein>
    <submittedName>
        <fullName evidence="12">G protein-coupled receptor 152</fullName>
    </submittedName>
</protein>
<feature type="transmembrane region" description="Helical" evidence="10">
    <location>
        <begin position="135"/>
        <end position="156"/>
    </location>
</feature>
<evidence type="ECO:0000256" key="10">
    <source>
        <dbReference type="SAM" id="Phobius"/>
    </source>
</evidence>
<feature type="transmembrane region" description="Helical" evidence="10">
    <location>
        <begin position="26"/>
        <end position="45"/>
    </location>
</feature>
<dbReference type="SUPFAM" id="SSF81321">
    <property type="entry name" value="Family A G protein-coupled receptor-like"/>
    <property type="match status" value="1"/>
</dbReference>
<dbReference type="AlphaFoldDB" id="A0A672V3Q2"/>
<evidence type="ECO:0000256" key="6">
    <source>
        <dbReference type="ARBA" id="ARBA00023170"/>
    </source>
</evidence>
<dbReference type="OMA" id="VANDYQW"/>
<comment type="similarity">
    <text evidence="8">Belongs to the G-protein coupled receptor 1 family.</text>
</comment>
<feature type="region of interest" description="Disordered" evidence="9">
    <location>
        <begin position="496"/>
        <end position="522"/>
    </location>
</feature>
<evidence type="ECO:0000313" key="13">
    <source>
        <dbReference type="Proteomes" id="UP000472266"/>
    </source>
</evidence>
<feature type="domain" description="G-protein coupled receptors family 1 profile" evidence="11">
    <location>
        <begin position="37"/>
        <end position="273"/>
    </location>
</feature>
<evidence type="ECO:0000256" key="1">
    <source>
        <dbReference type="ARBA" id="ARBA00004141"/>
    </source>
</evidence>
<evidence type="ECO:0000256" key="9">
    <source>
        <dbReference type="SAM" id="MobiDB-lite"/>
    </source>
</evidence>
<dbReference type="Ensembl" id="ENSSHBT00005026668.1">
    <property type="protein sequence ID" value="ENSSHBP00005022396.1"/>
    <property type="gene ID" value="ENSSHBG00005018876.1"/>
</dbReference>
<evidence type="ECO:0000256" key="4">
    <source>
        <dbReference type="ARBA" id="ARBA00023040"/>
    </source>
</evidence>
<feature type="transmembrane region" description="Helical" evidence="10">
    <location>
        <begin position="191"/>
        <end position="210"/>
    </location>
</feature>
<comment type="subcellular location">
    <subcellularLocation>
        <location evidence="1">Membrane</location>
        <topology evidence="1">Multi-pass membrane protein</topology>
    </subcellularLocation>
</comment>
<feature type="transmembrane region" description="Helical" evidence="10">
    <location>
        <begin position="97"/>
        <end position="123"/>
    </location>
</feature>
<dbReference type="PROSITE" id="PS50262">
    <property type="entry name" value="G_PROTEIN_RECEP_F1_2"/>
    <property type="match status" value="1"/>
</dbReference>
<proteinExistence type="inferred from homology"/>
<keyword evidence="5 10" id="KW-0472">Membrane</keyword>
<evidence type="ECO:0000259" key="11">
    <source>
        <dbReference type="PROSITE" id="PS50262"/>
    </source>
</evidence>
<feature type="transmembrane region" description="Helical" evidence="10">
    <location>
        <begin position="254"/>
        <end position="276"/>
    </location>
</feature>
<evidence type="ECO:0000313" key="12">
    <source>
        <dbReference type="Ensembl" id="ENSSHBP00005022396.1"/>
    </source>
</evidence>
<dbReference type="GO" id="GO:0004930">
    <property type="term" value="F:G protein-coupled receptor activity"/>
    <property type="evidence" value="ECO:0007669"/>
    <property type="project" value="UniProtKB-KW"/>
</dbReference>
<reference evidence="12" key="2">
    <citation type="submission" date="2025-08" db="UniProtKB">
        <authorList>
            <consortium name="Ensembl"/>
        </authorList>
    </citation>
    <scope>IDENTIFICATION</scope>
</reference>
<keyword evidence="4 8" id="KW-0297">G-protein coupled receptor</keyword>
<keyword evidence="3 10" id="KW-1133">Transmembrane helix</keyword>
<dbReference type="Proteomes" id="UP000472266">
    <property type="component" value="Chromosome 5"/>
</dbReference>
<name>A0A672V3Q2_STRHB</name>
<dbReference type="PANTHER" id="PTHR11334">
    <property type="entry name" value="MAS-RELATED G-PROTEIN COUPLED RECEPTOR"/>
    <property type="match status" value="1"/>
</dbReference>
<dbReference type="InterPro" id="IPR017452">
    <property type="entry name" value="GPCR_Rhodpsn_7TM"/>
</dbReference>
<accession>A0A672V3Q2</accession>
<dbReference type="InterPro" id="IPR026234">
    <property type="entry name" value="MRGPCRFAMILY"/>
</dbReference>
<evidence type="ECO:0000256" key="8">
    <source>
        <dbReference type="RuleBase" id="RU000688"/>
    </source>
</evidence>
<dbReference type="PANTHER" id="PTHR11334:SF1">
    <property type="entry name" value="G-PROTEIN COUPLED RECEPTOR 152-RELATED"/>
    <property type="match status" value="1"/>
</dbReference>
<feature type="compositionally biased region" description="Low complexity" evidence="9">
    <location>
        <begin position="496"/>
        <end position="508"/>
    </location>
</feature>
<dbReference type="PRINTS" id="PR00237">
    <property type="entry name" value="GPCRRHODOPSN"/>
</dbReference>
<evidence type="ECO:0000256" key="3">
    <source>
        <dbReference type="ARBA" id="ARBA00022989"/>
    </source>
</evidence>
<evidence type="ECO:0000256" key="5">
    <source>
        <dbReference type="ARBA" id="ARBA00023136"/>
    </source>
</evidence>
<reference evidence="12 13" key="1">
    <citation type="submission" date="2019-11" db="EMBL/GenBank/DDBJ databases">
        <title>Strigops habroptila (kakapo) genome, bStrHab1, primary haplotype, v2.</title>
        <authorList>
            <person name="Jarvis E.D."/>
            <person name="Howard J."/>
            <person name="Rhie A."/>
            <person name="Phillippy A."/>
            <person name="Korlach J."/>
            <person name="Digby A."/>
            <person name="Iorns D."/>
            <person name="Eason D."/>
            <person name="Robertson B."/>
            <person name="Raemaekers T."/>
            <person name="Howe K."/>
            <person name="Lewin H."/>
            <person name="Damas J."/>
            <person name="Hastie A."/>
            <person name="Tracey A."/>
            <person name="Chow W."/>
            <person name="Fedrigo O."/>
        </authorList>
    </citation>
    <scope>NUCLEOTIDE SEQUENCE [LARGE SCALE GENOMIC DNA]</scope>
</reference>
<evidence type="ECO:0000256" key="7">
    <source>
        <dbReference type="ARBA" id="ARBA00023224"/>
    </source>
</evidence>
<keyword evidence="7 8" id="KW-0807">Transducer</keyword>
<feature type="compositionally biased region" description="Pro residues" evidence="9">
    <location>
        <begin position="509"/>
        <end position="522"/>
    </location>
</feature>
<gene>
    <name evidence="12" type="primary">GPR152</name>
</gene>
<feature type="transmembrane region" description="Helical" evidence="10">
    <location>
        <begin position="222"/>
        <end position="248"/>
    </location>
</feature>
<feature type="compositionally biased region" description="Low complexity" evidence="9">
    <location>
        <begin position="343"/>
        <end position="355"/>
    </location>
</feature>
<keyword evidence="2 8" id="KW-0812">Transmembrane</keyword>
<reference evidence="12" key="3">
    <citation type="submission" date="2025-09" db="UniProtKB">
        <authorList>
            <consortium name="Ensembl"/>
        </authorList>
    </citation>
    <scope>IDENTIFICATION</scope>
</reference>
<feature type="region of interest" description="Disordered" evidence="9">
    <location>
        <begin position="336"/>
        <end position="355"/>
    </location>
</feature>
<dbReference type="GO" id="GO:0005886">
    <property type="term" value="C:plasma membrane"/>
    <property type="evidence" value="ECO:0007669"/>
    <property type="project" value="TreeGrafter"/>
</dbReference>
<keyword evidence="6 8" id="KW-0675">Receptor</keyword>